<dbReference type="CDD" id="cd06171">
    <property type="entry name" value="Sigma70_r4"/>
    <property type="match status" value="1"/>
</dbReference>
<evidence type="ECO:0000259" key="8">
    <source>
        <dbReference type="Pfam" id="PF04542"/>
    </source>
</evidence>
<dbReference type="PANTHER" id="PTHR30603:SF13">
    <property type="entry name" value="RNA POLYMERASE SIGMA FACTOR SIGC"/>
    <property type="match status" value="1"/>
</dbReference>
<dbReference type="Proteomes" id="UP000241394">
    <property type="component" value="Chromosome LG26"/>
</dbReference>
<dbReference type="SUPFAM" id="SSF88659">
    <property type="entry name" value="Sigma3 and sigma4 domains of RNA polymerase sigma factors"/>
    <property type="match status" value="2"/>
</dbReference>
<evidence type="ECO:0000256" key="1">
    <source>
        <dbReference type="ARBA" id="ARBA00007788"/>
    </source>
</evidence>
<keyword evidence="3" id="KW-0731">Sigma factor</keyword>
<dbReference type="OMA" id="KVASMIC"/>
<evidence type="ECO:0000313" key="10">
    <source>
        <dbReference type="EMBL" id="PSR89323.1"/>
    </source>
</evidence>
<protein>
    <submittedName>
        <fullName evidence="10">RNA polymerase sigma factor sigC like</fullName>
    </submittedName>
</protein>
<evidence type="ECO:0000259" key="7">
    <source>
        <dbReference type="Pfam" id="PF04539"/>
    </source>
</evidence>
<dbReference type="GO" id="GO:0006352">
    <property type="term" value="P:DNA-templated transcription initiation"/>
    <property type="evidence" value="ECO:0007669"/>
    <property type="project" value="InterPro"/>
</dbReference>
<evidence type="ECO:0000313" key="11">
    <source>
        <dbReference type="Proteomes" id="UP000241394"/>
    </source>
</evidence>
<dbReference type="Gene3D" id="1.20.120.1810">
    <property type="match status" value="1"/>
</dbReference>
<evidence type="ECO:0000256" key="4">
    <source>
        <dbReference type="ARBA" id="ARBA00023125"/>
    </source>
</evidence>
<dbReference type="InterPro" id="IPR000943">
    <property type="entry name" value="RNA_pol_sigma70"/>
</dbReference>
<dbReference type="Pfam" id="PF04539">
    <property type="entry name" value="Sigma70_r3"/>
    <property type="match status" value="1"/>
</dbReference>
<dbReference type="Gramene" id="PSR89323">
    <property type="protein sequence ID" value="PSR89323"/>
    <property type="gene ID" value="CEY00_Acc29521"/>
</dbReference>
<dbReference type="SUPFAM" id="SSF88946">
    <property type="entry name" value="Sigma2 domain of RNA polymerase sigma factors"/>
    <property type="match status" value="1"/>
</dbReference>
<gene>
    <name evidence="10" type="ORF">CEY00_Acc29521</name>
</gene>
<dbReference type="Pfam" id="PF04545">
    <property type="entry name" value="Sigma70_r4"/>
    <property type="match status" value="1"/>
</dbReference>
<feature type="compositionally biased region" description="Low complexity" evidence="6">
    <location>
        <begin position="17"/>
        <end position="30"/>
    </location>
</feature>
<dbReference type="InterPro" id="IPR013324">
    <property type="entry name" value="RNA_pol_sigma_r3/r4-like"/>
</dbReference>
<dbReference type="InterPro" id="IPR007630">
    <property type="entry name" value="RNA_pol_sigma70_r4"/>
</dbReference>
<dbReference type="GO" id="GO:0016987">
    <property type="term" value="F:sigma factor activity"/>
    <property type="evidence" value="ECO:0007669"/>
    <property type="project" value="UniProtKB-KW"/>
</dbReference>
<keyword evidence="5" id="KW-0804">Transcription</keyword>
<evidence type="ECO:0000256" key="5">
    <source>
        <dbReference type="ARBA" id="ARBA00023163"/>
    </source>
</evidence>
<evidence type="ECO:0000256" key="2">
    <source>
        <dbReference type="ARBA" id="ARBA00023015"/>
    </source>
</evidence>
<proteinExistence type="inferred from homology"/>
<dbReference type="InterPro" id="IPR007627">
    <property type="entry name" value="RNA_pol_sigma70_r2"/>
</dbReference>
<dbReference type="FunCoup" id="A0A2R6PD50">
    <property type="interactions" value="678"/>
</dbReference>
<dbReference type="OrthoDB" id="206108at2759"/>
<accession>A0A2R6PD50</accession>
<dbReference type="InterPro" id="IPR050239">
    <property type="entry name" value="Sigma-70_RNA_pol_init_factors"/>
</dbReference>
<name>A0A2R6PD50_ACTCC</name>
<dbReference type="InParanoid" id="A0A2R6PD50"/>
<dbReference type="GO" id="GO:0071482">
    <property type="term" value="P:cellular response to light stimulus"/>
    <property type="evidence" value="ECO:0007669"/>
    <property type="project" value="UniProtKB-ARBA"/>
</dbReference>
<dbReference type="PANTHER" id="PTHR30603">
    <property type="entry name" value="RNA POLYMERASE SIGMA FACTOR RPO"/>
    <property type="match status" value="1"/>
</dbReference>
<sequence length="556" mass="63004">MGVGFRLNLKWVNPVQSPSLSNSPNWPSSSRGRERSCDSGRVSFAFSISWQSENLYNDPPKAHRCSCSPQTLENDCSEMEGIKRNIVKTSHGGIDTLDDNIHMPIGDNKISFPYSLQATKASHFGLLLENLDMLEATFADSNVGKLESDILTQLERLGALKLFHACLSRTLKSPTFFDISDSSSQLIKQPPLDGTVDVHVGKLIVHSRKKGKRKSTSERVLQKASVLALHSKPIQKDFQRSNLSSAKRLSKARSRRLCIASNEAEMSRGVKLVEDLEIIKTVLEKETGQVASLSSWAEAVGVDAKVLQQRLHFGWCCRDELLRSSRSLVVYLARNYRGLGVAIEDLIQAGNFGVLQGAVRFDHTKGYRFSTYVQYWIRKSMSTWVERHSRGIRIPRTLRKAINQIQNARKALNSSHMKYPDDEEIARFTGLSLVKITSASKCLRVVGSIDQKMGDWVNSAKFLECTPDTSIKSPEEVVMRQHMTKDLHDLLETLEPRERQVLVHRFGLGDHQRKSLEEIGRLFRVSKEWIRKIERTALTKLKDEKSSRNLIHYLYL</sequence>
<dbReference type="NCBIfam" id="TIGR02937">
    <property type="entry name" value="sigma70-ECF"/>
    <property type="match status" value="1"/>
</dbReference>
<dbReference type="PRINTS" id="PR00046">
    <property type="entry name" value="SIGMA70FCT"/>
</dbReference>
<dbReference type="InterPro" id="IPR036388">
    <property type="entry name" value="WH-like_DNA-bd_sf"/>
</dbReference>
<feature type="domain" description="RNA polymerase sigma-70 region 3" evidence="7">
    <location>
        <begin position="401"/>
        <end position="477"/>
    </location>
</feature>
<reference evidence="10 11" key="1">
    <citation type="submission" date="2017-07" db="EMBL/GenBank/DDBJ databases">
        <title>An improved, manually edited Actinidia chinensis var. chinensis (kiwifruit) genome highlights the challenges associated with draft genomes and gene prediction in plants.</title>
        <authorList>
            <person name="Pilkington S."/>
            <person name="Crowhurst R."/>
            <person name="Hilario E."/>
            <person name="Nardozza S."/>
            <person name="Fraser L."/>
            <person name="Peng Y."/>
            <person name="Gunaseelan K."/>
            <person name="Simpson R."/>
            <person name="Tahir J."/>
            <person name="Deroles S."/>
            <person name="Templeton K."/>
            <person name="Luo Z."/>
            <person name="Davy M."/>
            <person name="Cheng C."/>
            <person name="Mcneilage M."/>
            <person name="Scaglione D."/>
            <person name="Liu Y."/>
            <person name="Zhang Q."/>
            <person name="Datson P."/>
            <person name="De Silva N."/>
            <person name="Gardiner S."/>
            <person name="Bassett H."/>
            <person name="Chagne D."/>
            <person name="Mccallum J."/>
            <person name="Dzierzon H."/>
            <person name="Deng C."/>
            <person name="Wang Y.-Y."/>
            <person name="Barron N."/>
            <person name="Manako K."/>
            <person name="Bowen J."/>
            <person name="Foster T."/>
            <person name="Erridge Z."/>
            <person name="Tiffin H."/>
            <person name="Waite C."/>
            <person name="Davies K."/>
            <person name="Grierson E."/>
            <person name="Laing W."/>
            <person name="Kirk R."/>
            <person name="Chen X."/>
            <person name="Wood M."/>
            <person name="Montefiori M."/>
            <person name="Brummell D."/>
            <person name="Schwinn K."/>
            <person name="Catanach A."/>
            <person name="Fullerton C."/>
            <person name="Li D."/>
            <person name="Meiyalaghan S."/>
            <person name="Nieuwenhuizen N."/>
            <person name="Read N."/>
            <person name="Prakash R."/>
            <person name="Hunter D."/>
            <person name="Zhang H."/>
            <person name="Mckenzie M."/>
            <person name="Knabel M."/>
            <person name="Harris A."/>
            <person name="Allan A."/>
            <person name="Chen A."/>
            <person name="Janssen B."/>
            <person name="Plunkett B."/>
            <person name="Dwamena C."/>
            <person name="Voogd C."/>
            <person name="Leif D."/>
            <person name="Lafferty D."/>
            <person name="Souleyre E."/>
            <person name="Varkonyi-Gasic E."/>
            <person name="Gambi F."/>
            <person name="Hanley J."/>
            <person name="Yao J.-L."/>
            <person name="Cheung J."/>
            <person name="David K."/>
            <person name="Warren B."/>
            <person name="Marsh K."/>
            <person name="Snowden K."/>
            <person name="Lin-Wang K."/>
            <person name="Brian L."/>
            <person name="Martinez-Sanchez M."/>
            <person name="Wang M."/>
            <person name="Ileperuma N."/>
            <person name="Macnee N."/>
            <person name="Campin R."/>
            <person name="Mcatee P."/>
            <person name="Drummond R."/>
            <person name="Espley R."/>
            <person name="Ireland H."/>
            <person name="Wu R."/>
            <person name="Atkinson R."/>
            <person name="Karunairetnam S."/>
            <person name="Bulley S."/>
            <person name="Chunkath S."/>
            <person name="Hanley Z."/>
            <person name="Storey R."/>
            <person name="Thrimawithana A."/>
            <person name="Thomson S."/>
            <person name="David C."/>
            <person name="Testolin R."/>
        </authorList>
    </citation>
    <scope>NUCLEOTIDE SEQUENCE [LARGE SCALE GENOMIC DNA]</scope>
    <source>
        <strain evidence="11">cv. Red5</strain>
        <tissue evidence="10">Young leaf</tissue>
    </source>
</reference>
<dbReference type="InterPro" id="IPR013325">
    <property type="entry name" value="RNA_pol_sigma_r2"/>
</dbReference>
<keyword evidence="11" id="KW-1185">Reference proteome</keyword>
<dbReference type="AlphaFoldDB" id="A0A2R6PD50"/>
<feature type="domain" description="RNA polymerase sigma-70 region 4" evidence="9">
    <location>
        <begin position="490"/>
        <end position="542"/>
    </location>
</feature>
<dbReference type="STRING" id="1590841.A0A2R6PD50"/>
<evidence type="ECO:0000256" key="3">
    <source>
        <dbReference type="ARBA" id="ARBA00023082"/>
    </source>
</evidence>
<keyword evidence="4" id="KW-0238">DNA-binding</keyword>
<organism evidence="10 11">
    <name type="scientific">Actinidia chinensis var. chinensis</name>
    <name type="common">Chinese soft-hair kiwi</name>
    <dbReference type="NCBI Taxonomy" id="1590841"/>
    <lineage>
        <taxon>Eukaryota</taxon>
        <taxon>Viridiplantae</taxon>
        <taxon>Streptophyta</taxon>
        <taxon>Embryophyta</taxon>
        <taxon>Tracheophyta</taxon>
        <taxon>Spermatophyta</taxon>
        <taxon>Magnoliopsida</taxon>
        <taxon>eudicotyledons</taxon>
        <taxon>Gunneridae</taxon>
        <taxon>Pentapetalae</taxon>
        <taxon>asterids</taxon>
        <taxon>Ericales</taxon>
        <taxon>Actinidiaceae</taxon>
        <taxon>Actinidia</taxon>
    </lineage>
</organism>
<evidence type="ECO:0000256" key="6">
    <source>
        <dbReference type="SAM" id="MobiDB-lite"/>
    </source>
</evidence>
<evidence type="ECO:0000259" key="9">
    <source>
        <dbReference type="Pfam" id="PF04545"/>
    </source>
</evidence>
<dbReference type="Gene3D" id="1.10.10.10">
    <property type="entry name" value="Winged helix-like DNA-binding domain superfamily/Winged helix DNA-binding domain"/>
    <property type="match status" value="2"/>
</dbReference>
<dbReference type="InterPro" id="IPR014284">
    <property type="entry name" value="RNA_pol_sigma-70_dom"/>
</dbReference>
<comment type="similarity">
    <text evidence="1">Belongs to the sigma-70 factor family.</text>
</comment>
<dbReference type="Pfam" id="PF04542">
    <property type="entry name" value="Sigma70_r2"/>
    <property type="match status" value="1"/>
</dbReference>
<reference evidence="11" key="2">
    <citation type="journal article" date="2018" name="BMC Genomics">
        <title>A manually annotated Actinidia chinensis var. chinensis (kiwifruit) genome highlights the challenges associated with draft genomes and gene prediction in plants.</title>
        <authorList>
            <person name="Pilkington S.M."/>
            <person name="Crowhurst R."/>
            <person name="Hilario E."/>
            <person name="Nardozza S."/>
            <person name="Fraser L."/>
            <person name="Peng Y."/>
            <person name="Gunaseelan K."/>
            <person name="Simpson R."/>
            <person name="Tahir J."/>
            <person name="Deroles S.C."/>
            <person name="Templeton K."/>
            <person name="Luo Z."/>
            <person name="Davy M."/>
            <person name="Cheng C."/>
            <person name="McNeilage M."/>
            <person name="Scaglione D."/>
            <person name="Liu Y."/>
            <person name="Zhang Q."/>
            <person name="Datson P."/>
            <person name="De Silva N."/>
            <person name="Gardiner S.E."/>
            <person name="Bassett H."/>
            <person name="Chagne D."/>
            <person name="McCallum J."/>
            <person name="Dzierzon H."/>
            <person name="Deng C."/>
            <person name="Wang Y.Y."/>
            <person name="Barron L."/>
            <person name="Manako K."/>
            <person name="Bowen J."/>
            <person name="Foster T.M."/>
            <person name="Erridge Z.A."/>
            <person name="Tiffin H."/>
            <person name="Waite C.N."/>
            <person name="Davies K.M."/>
            <person name="Grierson E.P."/>
            <person name="Laing W.A."/>
            <person name="Kirk R."/>
            <person name="Chen X."/>
            <person name="Wood M."/>
            <person name="Montefiori M."/>
            <person name="Brummell D.A."/>
            <person name="Schwinn K.E."/>
            <person name="Catanach A."/>
            <person name="Fullerton C."/>
            <person name="Li D."/>
            <person name="Meiyalaghan S."/>
            <person name="Nieuwenhuizen N."/>
            <person name="Read N."/>
            <person name="Prakash R."/>
            <person name="Hunter D."/>
            <person name="Zhang H."/>
            <person name="McKenzie M."/>
            <person name="Knabel M."/>
            <person name="Harris A."/>
            <person name="Allan A.C."/>
            <person name="Gleave A."/>
            <person name="Chen A."/>
            <person name="Janssen B.J."/>
            <person name="Plunkett B."/>
            <person name="Ampomah-Dwamena C."/>
            <person name="Voogd C."/>
            <person name="Leif D."/>
            <person name="Lafferty D."/>
            <person name="Souleyre E.J.F."/>
            <person name="Varkonyi-Gasic E."/>
            <person name="Gambi F."/>
            <person name="Hanley J."/>
            <person name="Yao J.L."/>
            <person name="Cheung J."/>
            <person name="David K.M."/>
            <person name="Warren B."/>
            <person name="Marsh K."/>
            <person name="Snowden K.C."/>
            <person name="Lin-Wang K."/>
            <person name="Brian L."/>
            <person name="Martinez-Sanchez M."/>
            <person name="Wang M."/>
            <person name="Ileperuma N."/>
            <person name="Macnee N."/>
            <person name="Campin R."/>
            <person name="McAtee P."/>
            <person name="Drummond R.S.M."/>
            <person name="Espley R.V."/>
            <person name="Ireland H.S."/>
            <person name="Wu R."/>
            <person name="Atkinson R.G."/>
            <person name="Karunairetnam S."/>
            <person name="Bulley S."/>
            <person name="Chunkath S."/>
            <person name="Hanley Z."/>
            <person name="Storey R."/>
            <person name="Thrimawithana A.H."/>
            <person name="Thomson S."/>
            <person name="David C."/>
            <person name="Testolin R."/>
            <person name="Huang H."/>
            <person name="Hellens R.P."/>
            <person name="Schaffer R.J."/>
        </authorList>
    </citation>
    <scope>NUCLEOTIDE SEQUENCE [LARGE SCALE GENOMIC DNA]</scope>
    <source>
        <strain evidence="11">cv. Red5</strain>
    </source>
</reference>
<dbReference type="InterPro" id="IPR007624">
    <property type="entry name" value="RNA_pol_sigma70_r3"/>
</dbReference>
<comment type="caution">
    <text evidence="10">The sequence shown here is derived from an EMBL/GenBank/DDBJ whole genome shotgun (WGS) entry which is preliminary data.</text>
</comment>
<dbReference type="GO" id="GO:0003677">
    <property type="term" value="F:DNA binding"/>
    <property type="evidence" value="ECO:0007669"/>
    <property type="project" value="UniProtKB-KW"/>
</dbReference>
<feature type="domain" description="RNA polymerase sigma-70 region 2" evidence="8">
    <location>
        <begin position="322"/>
        <end position="390"/>
    </location>
</feature>
<dbReference type="EMBL" id="NKQK01000026">
    <property type="protein sequence ID" value="PSR89323.1"/>
    <property type="molecule type" value="Genomic_DNA"/>
</dbReference>
<keyword evidence="2" id="KW-0805">Transcription regulation</keyword>
<feature type="region of interest" description="Disordered" evidence="6">
    <location>
        <begin position="16"/>
        <end position="35"/>
    </location>
</feature>